<protein>
    <submittedName>
        <fullName evidence="3">24302_t:CDS:1</fullName>
    </submittedName>
</protein>
<dbReference type="InterPro" id="IPR020635">
    <property type="entry name" value="Tyr_kinase_cat_dom"/>
</dbReference>
<dbReference type="SUPFAM" id="SSF48452">
    <property type="entry name" value="TPR-like"/>
    <property type="match status" value="1"/>
</dbReference>
<dbReference type="SUPFAM" id="SSF56112">
    <property type="entry name" value="Protein kinase-like (PK-like)"/>
    <property type="match status" value="1"/>
</dbReference>
<dbReference type="Pfam" id="PF07714">
    <property type="entry name" value="PK_Tyr_Ser-Thr"/>
    <property type="match status" value="1"/>
</dbReference>
<dbReference type="InterPro" id="IPR011009">
    <property type="entry name" value="Kinase-like_dom_sf"/>
</dbReference>
<dbReference type="Pfam" id="PF00515">
    <property type="entry name" value="TPR_1"/>
    <property type="match status" value="1"/>
</dbReference>
<dbReference type="InterPro" id="IPR019734">
    <property type="entry name" value="TPR_rpt"/>
</dbReference>
<name>A0ABN7VIQ0_GIGMA</name>
<dbReference type="PROSITE" id="PS50005">
    <property type="entry name" value="TPR"/>
    <property type="match status" value="1"/>
</dbReference>
<feature type="domain" description="Protein kinase" evidence="2">
    <location>
        <begin position="65"/>
        <end position="246"/>
    </location>
</feature>
<dbReference type="InterPro" id="IPR000719">
    <property type="entry name" value="Prot_kinase_dom"/>
</dbReference>
<dbReference type="Gene3D" id="1.25.40.10">
    <property type="entry name" value="Tetratricopeptide repeat domain"/>
    <property type="match status" value="1"/>
</dbReference>
<comment type="caution">
    <text evidence="3">The sequence shown here is derived from an EMBL/GenBank/DDBJ whole genome shotgun (WGS) entry which is preliminary data.</text>
</comment>
<gene>
    <name evidence="3" type="ORF">GMARGA_LOCUS19140</name>
</gene>
<keyword evidence="4" id="KW-1185">Reference proteome</keyword>
<keyword evidence="1" id="KW-0802">TPR repeat</keyword>
<dbReference type="InterPro" id="IPR011990">
    <property type="entry name" value="TPR-like_helical_dom_sf"/>
</dbReference>
<dbReference type="EMBL" id="CAJVQB010015775">
    <property type="protein sequence ID" value="CAG8776506.1"/>
    <property type="molecule type" value="Genomic_DNA"/>
</dbReference>
<evidence type="ECO:0000259" key="2">
    <source>
        <dbReference type="PROSITE" id="PS50011"/>
    </source>
</evidence>
<evidence type="ECO:0000256" key="1">
    <source>
        <dbReference type="PROSITE-ProRule" id="PRU00339"/>
    </source>
</evidence>
<proteinExistence type="predicted"/>
<dbReference type="Proteomes" id="UP000789901">
    <property type="component" value="Unassembled WGS sequence"/>
</dbReference>
<dbReference type="PROSITE" id="PS50293">
    <property type="entry name" value="TPR_REGION"/>
    <property type="match status" value="1"/>
</dbReference>
<organism evidence="3 4">
    <name type="scientific">Gigaspora margarita</name>
    <dbReference type="NCBI Taxonomy" id="4874"/>
    <lineage>
        <taxon>Eukaryota</taxon>
        <taxon>Fungi</taxon>
        <taxon>Fungi incertae sedis</taxon>
        <taxon>Mucoromycota</taxon>
        <taxon>Glomeromycotina</taxon>
        <taxon>Glomeromycetes</taxon>
        <taxon>Diversisporales</taxon>
        <taxon>Gigasporaceae</taxon>
        <taxon>Gigaspora</taxon>
    </lineage>
</organism>
<dbReference type="Gene3D" id="1.10.510.10">
    <property type="entry name" value="Transferase(Phosphotransferase) domain 1"/>
    <property type="match status" value="1"/>
</dbReference>
<evidence type="ECO:0000313" key="4">
    <source>
        <dbReference type="Proteomes" id="UP000789901"/>
    </source>
</evidence>
<accession>A0ABN7VIQ0</accession>
<reference evidence="3 4" key="1">
    <citation type="submission" date="2021-06" db="EMBL/GenBank/DDBJ databases">
        <authorList>
            <person name="Kallberg Y."/>
            <person name="Tangrot J."/>
            <person name="Rosling A."/>
        </authorList>
    </citation>
    <scope>NUCLEOTIDE SEQUENCE [LARGE SCALE GENOMIC DNA]</scope>
    <source>
        <strain evidence="3 4">120-4 pot B 10/14</strain>
    </source>
</reference>
<dbReference type="PROSITE" id="PS50011">
    <property type="entry name" value="PROTEIN_KINASE_DOM"/>
    <property type="match status" value="1"/>
</dbReference>
<evidence type="ECO:0000313" key="3">
    <source>
        <dbReference type="EMBL" id="CAG8776506.1"/>
    </source>
</evidence>
<dbReference type="InterPro" id="IPR001245">
    <property type="entry name" value="Ser-Thr/Tyr_kinase_cat_dom"/>
</dbReference>
<feature type="non-terminal residue" evidence="3">
    <location>
        <position position="1"/>
    </location>
</feature>
<feature type="repeat" description="TPR" evidence="1">
    <location>
        <begin position="1"/>
        <end position="27"/>
    </location>
</feature>
<sequence>GIIYKKMGKYDEAYSYLKKSLEINPDYVEAKLNFEIMDKVMRVHDESVHDESFNGTGYIDYDQIHDIRPIGKEGGFGKVFQATWTNKHDSKKIALKCLKHSRDFSMELLKEIIPFKLITRHNNYILQYHGLTRKKNSREIFIVMEYAEDGNVFDDFLKNFKNITWSKKIARLQSIAKGEWNDSENVQFKEAESIRKEIIYSNADKKVNKNSAHSEAIYSCRLLDNMIQDIISSRHYTEKIFDIMKT</sequence>
<dbReference type="SMART" id="SM00219">
    <property type="entry name" value="TyrKc"/>
    <property type="match status" value="1"/>
</dbReference>